<protein>
    <recommendedName>
        <fullName evidence="3">DUF2325 domain-containing protein</fullName>
    </recommendedName>
</protein>
<name>C1D2A1_DEIDV</name>
<organism evidence="1 2">
    <name type="scientific">Deinococcus deserti (strain DSM 17065 / CIP 109153 / LMG 22923 / VCD115)</name>
    <dbReference type="NCBI Taxonomy" id="546414"/>
    <lineage>
        <taxon>Bacteria</taxon>
        <taxon>Thermotogati</taxon>
        <taxon>Deinococcota</taxon>
        <taxon>Deinococci</taxon>
        <taxon>Deinococcales</taxon>
        <taxon>Deinococcaceae</taxon>
        <taxon>Deinococcus</taxon>
    </lineage>
</organism>
<dbReference type="Proteomes" id="UP000002208">
    <property type="component" value="Plasmid 1"/>
</dbReference>
<evidence type="ECO:0000313" key="2">
    <source>
        <dbReference type="Proteomes" id="UP000002208"/>
    </source>
</evidence>
<evidence type="ECO:0008006" key="3">
    <source>
        <dbReference type="Google" id="ProtNLM"/>
    </source>
</evidence>
<dbReference type="EMBL" id="CP001115">
    <property type="protein sequence ID" value="ACO47540.2"/>
    <property type="molecule type" value="Genomic_DNA"/>
</dbReference>
<accession>C1D2A1</accession>
<keyword evidence="2" id="KW-1185">Reference proteome</keyword>
<reference evidence="1 2" key="1">
    <citation type="journal article" date="2009" name="PLoS Genet.">
        <title>Alliance of proteomics and genomics to unravel the specificities of Sahara bacterium Deinococcus deserti.</title>
        <authorList>
            <person name="de Groot A."/>
            <person name="Dulermo R."/>
            <person name="Ortet P."/>
            <person name="Blanchard L."/>
            <person name="Guerin P."/>
            <person name="Fernandez B."/>
            <person name="Vacherie B."/>
            <person name="Dossat C."/>
            <person name="Jolivet E."/>
            <person name="Siguier P."/>
            <person name="Chandler M."/>
            <person name="Barakat M."/>
            <person name="Dedieu A."/>
            <person name="Barbe V."/>
            <person name="Heulin T."/>
            <person name="Sommer S."/>
            <person name="Achouak W."/>
            <person name="Armengaud J."/>
        </authorList>
    </citation>
    <scope>NUCLEOTIDE SEQUENCE [LARGE SCALE GENOMIC DNA]</scope>
    <source>
        <strain evidence="2">DSM 17065 / CIP 109153 / LMG 22923 / VCD115</strain>
        <plasmid evidence="2">pDeide1</plasmid>
    </source>
</reference>
<geneLocation type="plasmid" evidence="2">
    <name>pDeide1</name>
</geneLocation>
<sequence length="667" mass="73558">MARLRTPAGHSLEPATTSFAVREMQAAYIDPPGGITAHPDVLEVVLRTMDEVLSEVMHQAEHDEALSPQQQGELIGGVQLGQTLAVALRGYAADPTAERLEMVNDLTVTLAQRHVLGNFMMARLPAINAASVLREMTPVPLLEVEFNQATRVVLDAHDQDVGETALLRLTWAGYRAPGLPKNPWAPSRAELTPRPTMDPTRFGWDQELKAIARSPHPAERHAALLLLHINGRDRAENLPLVQVLDQTSVLLYDLQRLARRERNAFPALDQLMTVHDGLAAELGHPDLSMTRRHKRSAAEPHTHDRTAQRLLRALRYERHRTATAAEQGQQARLWEALNQLEQELQAGMTPDQDEALKVRLLLLGLQGLTSTYRAPGMNLPVMVQLAAQVSGLDPLWAWQRTQPGDADAPVLRELLAALEDSLFLTALQRSPDWPAWAPRIRRSVTLAAGHLLATVRRRGLRLPDQTFLETWFATFGPLRATPLTHHELEAADRERTALILETHGALQTLLKPSDGLPESVVEALEPVRTSTPAAPEPAAVQPLPAALPHIQAARDLLRGRRMVLLGGVPSPHHHAALVEALALEDLDWIGSDQYAHGTHAQSHIRPGTALVVLAIRWMAHAHNTLRDVARERGVPYVMHPGGLSPSSVAWQILQQASRQLAPDRPAF</sequence>
<dbReference type="RefSeq" id="WP_162485658.1">
    <property type="nucleotide sequence ID" value="NC_012527.1"/>
</dbReference>
<dbReference type="KEGG" id="ddr:Deide_1p01110"/>
<gene>
    <name evidence="1" type="ordered locus">Deide_1p01110</name>
</gene>
<dbReference type="HOGENOM" id="CLU_411462_0_0_0"/>
<keyword evidence="1" id="KW-0614">Plasmid</keyword>
<evidence type="ECO:0000313" key="1">
    <source>
        <dbReference type="EMBL" id="ACO47540.2"/>
    </source>
</evidence>
<dbReference type="AlphaFoldDB" id="C1D2A1"/>
<proteinExistence type="predicted"/>